<evidence type="ECO:0000313" key="6">
    <source>
        <dbReference type="EMBL" id="MFC4350408.1"/>
    </source>
</evidence>
<feature type="domain" description="Leucine-binding protein" evidence="5">
    <location>
        <begin position="29"/>
        <end position="379"/>
    </location>
</feature>
<reference evidence="7" key="1">
    <citation type="journal article" date="2019" name="Int. J. Syst. Evol. Microbiol.">
        <title>The Global Catalogue of Microorganisms (GCM) 10K type strain sequencing project: providing services to taxonomists for standard genome sequencing and annotation.</title>
        <authorList>
            <consortium name="The Broad Institute Genomics Platform"/>
            <consortium name="The Broad Institute Genome Sequencing Center for Infectious Disease"/>
            <person name="Wu L."/>
            <person name="Ma J."/>
        </authorList>
    </citation>
    <scope>NUCLEOTIDE SEQUENCE [LARGE SCALE GENOMIC DNA]</scope>
    <source>
        <strain evidence="7">CECT 8472</strain>
    </source>
</reference>
<dbReference type="RefSeq" id="WP_382420746.1">
    <property type="nucleotide sequence ID" value="NZ_JBHSCW010000001.1"/>
</dbReference>
<evidence type="ECO:0000256" key="2">
    <source>
        <dbReference type="ARBA" id="ARBA00022729"/>
    </source>
</evidence>
<dbReference type="InterPro" id="IPR028081">
    <property type="entry name" value="Leu-bd"/>
</dbReference>
<dbReference type="InterPro" id="IPR028082">
    <property type="entry name" value="Peripla_BP_I"/>
</dbReference>
<proteinExistence type="inferred from homology"/>
<gene>
    <name evidence="6" type="ORF">ACFOW6_02500</name>
</gene>
<dbReference type="PANTHER" id="PTHR30483">
    <property type="entry name" value="LEUCINE-SPECIFIC-BINDING PROTEIN"/>
    <property type="match status" value="1"/>
</dbReference>
<feature type="signal peptide" evidence="4">
    <location>
        <begin position="1"/>
        <end position="24"/>
    </location>
</feature>
<dbReference type="CDD" id="cd06336">
    <property type="entry name" value="PBP1_ABC_ligand_binding-like"/>
    <property type="match status" value="1"/>
</dbReference>
<evidence type="ECO:0000256" key="3">
    <source>
        <dbReference type="ARBA" id="ARBA00022970"/>
    </source>
</evidence>
<dbReference type="Proteomes" id="UP001595799">
    <property type="component" value="Unassembled WGS sequence"/>
</dbReference>
<evidence type="ECO:0000256" key="4">
    <source>
        <dbReference type="SAM" id="SignalP"/>
    </source>
</evidence>
<comment type="caution">
    <text evidence="6">The sequence shown here is derived from an EMBL/GenBank/DDBJ whole genome shotgun (WGS) entry which is preliminary data.</text>
</comment>
<keyword evidence="3" id="KW-0029">Amino-acid transport</keyword>
<comment type="similarity">
    <text evidence="1">Belongs to the leucine-binding protein family.</text>
</comment>
<evidence type="ECO:0000256" key="1">
    <source>
        <dbReference type="ARBA" id="ARBA00010062"/>
    </source>
</evidence>
<dbReference type="PANTHER" id="PTHR30483:SF6">
    <property type="entry name" value="PERIPLASMIC BINDING PROTEIN OF ABC TRANSPORTER FOR NATURAL AMINO ACIDS"/>
    <property type="match status" value="1"/>
</dbReference>
<keyword evidence="3" id="KW-0813">Transport</keyword>
<protein>
    <submittedName>
        <fullName evidence="6">ABC transporter substrate-binding protein</fullName>
    </submittedName>
</protein>
<dbReference type="EMBL" id="JBHSCW010000001">
    <property type="protein sequence ID" value="MFC4350408.1"/>
    <property type="molecule type" value="Genomic_DNA"/>
</dbReference>
<name>A0ABV8UGJ5_9PROT</name>
<accession>A0ABV8UGJ5</accession>
<evidence type="ECO:0000259" key="5">
    <source>
        <dbReference type="Pfam" id="PF13458"/>
    </source>
</evidence>
<sequence length="392" mass="41638">MKIKSTLALAVGAAIAFSAPPTVAQENKTLKIGALVTLSGAGASWGRGMLEATELAASKYNEAGGIEVGGETYDIEVIAYDDSYKANEAVSAANRLVYDDEVNYIIGTVGSAPILAIQPITEKEGVITMTLGFTSEALSPDKPYTFRPNLTTAEVAQPQIDWVVESQGIETVGALFPNDETGEAIAKDVSAAYGRAGADMSAIEFFERDQVDFVPLLTRIMSQGVDAIELDGNSPETAGQIVQQARDIGFEGAIIRTGGPATAEIVNVAGAEAAEGMFVHAGLDPSKESVNAYITEYEETFEHSMNGFSPFFYDGANMLFQAMKDAGTVEDTDAVRKALESIESYEGVLGELSWTGEERYGIAHQIDAPFYVAQVRGGKEEIVATCDLEGCE</sequence>
<dbReference type="InterPro" id="IPR051010">
    <property type="entry name" value="BCAA_transport"/>
</dbReference>
<organism evidence="6 7">
    <name type="scientific">Fodinicurvata halophila</name>
    <dbReference type="NCBI Taxonomy" id="1419723"/>
    <lineage>
        <taxon>Bacteria</taxon>
        <taxon>Pseudomonadati</taxon>
        <taxon>Pseudomonadota</taxon>
        <taxon>Alphaproteobacteria</taxon>
        <taxon>Rhodospirillales</taxon>
        <taxon>Rhodovibrionaceae</taxon>
        <taxon>Fodinicurvata</taxon>
    </lineage>
</organism>
<evidence type="ECO:0000313" key="7">
    <source>
        <dbReference type="Proteomes" id="UP001595799"/>
    </source>
</evidence>
<dbReference type="SUPFAM" id="SSF53822">
    <property type="entry name" value="Periplasmic binding protein-like I"/>
    <property type="match status" value="1"/>
</dbReference>
<feature type="chain" id="PRO_5045573786" evidence="4">
    <location>
        <begin position="25"/>
        <end position="392"/>
    </location>
</feature>
<keyword evidence="7" id="KW-1185">Reference proteome</keyword>
<dbReference type="Gene3D" id="3.40.50.2300">
    <property type="match status" value="2"/>
</dbReference>
<keyword evidence="2 4" id="KW-0732">Signal</keyword>
<dbReference type="Pfam" id="PF13458">
    <property type="entry name" value="Peripla_BP_6"/>
    <property type="match status" value="1"/>
</dbReference>